<keyword evidence="1" id="KW-0472">Membrane</keyword>
<keyword evidence="2" id="KW-0762">Sugar transport</keyword>
<dbReference type="Gene3D" id="1.20.1250.20">
    <property type="entry name" value="MFS general substrate transporter like domains"/>
    <property type="match status" value="2"/>
</dbReference>
<dbReference type="CDD" id="cd06180">
    <property type="entry name" value="MFS_YjiJ"/>
    <property type="match status" value="1"/>
</dbReference>
<feature type="transmembrane region" description="Helical" evidence="1">
    <location>
        <begin position="7"/>
        <end position="28"/>
    </location>
</feature>
<dbReference type="InterPro" id="IPR010645">
    <property type="entry name" value="MFS_4"/>
</dbReference>
<dbReference type="EMBL" id="JSUM01000005">
    <property type="protein sequence ID" value="KGQ70880.1"/>
    <property type="molecule type" value="Genomic_DNA"/>
</dbReference>
<feature type="transmembrane region" description="Helical" evidence="1">
    <location>
        <begin position="324"/>
        <end position="344"/>
    </location>
</feature>
<dbReference type="GO" id="GO:0005886">
    <property type="term" value="C:plasma membrane"/>
    <property type="evidence" value="ECO:0007669"/>
    <property type="project" value="TreeGrafter"/>
</dbReference>
<keyword evidence="1" id="KW-0812">Transmembrane</keyword>
<evidence type="ECO:0000313" key="2">
    <source>
        <dbReference type="EMBL" id="KGQ70880.1"/>
    </source>
</evidence>
<dbReference type="Proteomes" id="UP000030380">
    <property type="component" value="Unassembled WGS sequence"/>
</dbReference>
<feature type="transmembrane region" description="Helical" evidence="1">
    <location>
        <begin position="356"/>
        <end position="373"/>
    </location>
</feature>
<dbReference type="AlphaFoldDB" id="A0A0A3AUU5"/>
<dbReference type="PANTHER" id="PTHR23537">
    <property type="match status" value="1"/>
</dbReference>
<evidence type="ECO:0000313" key="3">
    <source>
        <dbReference type="Proteomes" id="UP000030380"/>
    </source>
</evidence>
<organism evidence="2 3">
    <name type="scientific">Chelonobacter oris</name>
    <dbReference type="NCBI Taxonomy" id="505317"/>
    <lineage>
        <taxon>Bacteria</taxon>
        <taxon>Pseudomonadati</taxon>
        <taxon>Pseudomonadota</taxon>
        <taxon>Gammaproteobacteria</taxon>
        <taxon>Pasteurellales</taxon>
        <taxon>Pasteurellaceae</taxon>
        <taxon>Chelonobacter</taxon>
    </lineage>
</organism>
<accession>A0A0A3AUU5</accession>
<dbReference type="PANTHER" id="PTHR23537:SF1">
    <property type="entry name" value="SUGAR TRANSPORTER"/>
    <property type="match status" value="1"/>
</dbReference>
<feature type="transmembrane region" description="Helical" evidence="1">
    <location>
        <begin position="133"/>
        <end position="155"/>
    </location>
</feature>
<proteinExistence type="predicted"/>
<feature type="transmembrane region" description="Helical" evidence="1">
    <location>
        <begin position="98"/>
        <end position="121"/>
    </location>
</feature>
<dbReference type="OrthoDB" id="9797953at2"/>
<reference evidence="2 3" key="1">
    <citation type="submission" date="2014-11" db="EMBL/GenBank/DDBJ databases">
        <title>Draft genome sequence of Chelonobacter oris 1662T, associated with respiratory disease in Hermann's Tortoises.</title>
        <authorList>
            <person name="Kudirkiene E."/>
            <person name="Hansen M.J."/>
            <person name="Bojesen A.M."/>
        </authorList>
    </citation>
    <scope>NUCLEOTIDE SEQUENCE [LARGE SCALE GENOMIC DNA]</scope>
    <source>
        <strain evidence="2 3">1662</strain>
    </source>
</reference>
<feature type="transmembrane region" description="Helical" evidence="1">
    <location>
        <begin position="239"/>
        <end position="256"/>
    </location>
</feature>
<evidence type="ECO:0000256" key="1">
    <source>
        <dbReference type="SAM" id="Phobius"/>
    </source>
</evidence>
<feature type="transmembrane region" description="Helical" evidence="1">
    <location>
        <begin position="48"/>
        <end position="65"/>
    </location>
</feature>
<feature type="transmembrane region" description="Helical" evidence="1">
    <location>
        <begin position="268"/>
        <end position="286"/>
    </location>
</feature>
<feature type="transmembrane region" description="Helical" evidence="1">
    <location>
        <begin position="202"/>
        <end position="227"/>
    </location>
</feature>
<dbReference type="RefSeq" id="WP_034613862.1">
    <property type="nucleotide sequence ID" value="NZ_JSUM01000005.1"/>
</dbReference>
<keyword evidence="3" id="KW-1185">Reference proteome</keyword>
<feature type="transmembrane region" description="Helical" evidence="1">
    <location>
        <begin position="292"/>
        <end position="312"/>
    </location>
</feature>
<dbReference type="SUPFAM" id="SSF103473">
    <property type="entry name" value="MFS general substrate transporter"/>
    <property type="match status" value="1"/>
</dbReference>
<dbReference type="InterPro" id="IPR036259">
    <property type="entry name" value="MFS_trans_sf"/>
</dbReference>
<feature type="transmembrane region" description="Helical" evidence="1">
    <location>
        <begin position="72"/>
        <end position="92"/>
    </location>
</feature>
<comment type="caution">
    <text evidence="2">The sequence shown here is derived from an EMBL/GenBank/DDBJ whole genome shotgun (WGS) entry which is preliminary data.</text>
</comment>
<dbReference type="Pfam" id="PF06779">
    <property type="entry name" value="MFS_4"/>
    <property type="match status" value="1"/>
</dbReference>
<feature type="transmembrane region" description="Helical" evidence="1">
    <location>
        <begin position="161"/>
        <end position="181"/>
    </location>
</feature>
<keyword evidence="2" id="KW-0813">Transport</keyword>
<sequence length="383" mass="40723">MALHNPALIGIKACLILAVGMGFGRFAFTAIYPYMVDEQLLTVTEGSIAASMNYIGYLIGALAAIKIKPHHADVMCICALLGTTLCLLLLALPLSSLWIIVIRGIAGIFSALSIIGSSMWLFSQRGLHRQAPLLYAGVGLGIALSAEVVVIGNHVLLTSSALWLLLAIISIVIVLFVIRDLRRTAPLLSAQSAKTALTRPDFHAVPLVIMYGLAGFGYIITATYLPLFVKLAMPTLNVGHIWAAFGLGAVPSCFIWHKLRHKLGSKRALILNLWLQAIGVVLPVLLNNNLGYVSSALLVGGTFMGTVTIAMAQAQLLAHHSGRNLLAIMTVAYGIGQIAGPLIADRLYQIEHSFNLSLLIAAAVLIGGAIIIAKKESKAVKGE</sequence>
<keyword evidence="1" id="KW-1133">Transmembrane helix</keyword>
<protein>
    <submittedName>
        <fullName evidence="2">Sugar transporter</fullName>
    </submittedName>
</protein>
<gene>
    <name evidence="2" type="ORF">OA57_04030</name>
</gene>
<name>A0A0A3AUU5_9PAST</name>
<dbReference type="STRING" id="505317.OA57_04030"/>